<keyword evidence="2" id="KW-0677">Repeat</keyword>
<dbReference type="InterPro" id="IPR013519">
    <property type="entry name" value="Int_alpha_beta-p"/>
</dbReference>
<evidence type="ECO:0000313" key="10">
    <source>
        <dbReference type="EMBL" id="BAA18541.1"/>
    </source>
</evidence>
<dbReference type="SMART" id="SM00237">
    <property type="entry name" value="Calx_beta"/>
    <property type="match status" value="1"/>
</dbReference>
<dbReference type="SMR" id="P74440"/>
<dbReference type="STRING" id="1148.gene:10499423"/>
<dbReference type="KEGG" id="syn:slr0408"/>
<dbReference type="InterPro" id="IPR036278">
    <property type="entry name" value="Sialidase_sf"/>
</dbReference>
<feature type="domain" description="Calx-beta" evidence="8">
    <location>
        <begin position="3635"/>
        <end position="3732"/>
    </location>
</feature>
<evidence type="ECO:0000259" key="9">
    <source>
        <dbReference type="SMART" id="SM00560"/>
    </source>
</evidence>
<keyword evidence="5" id="KW-1015">Disulfide bond</keyword>
<evidence type="ECO:0000256" key="4">
    <source>
        <dbReference type="ARBA" id="ARBA00022837"/>
    </source>
</evidence>
<dbReference type="IntAct" id="P74440">
    <property type="interactions" value="5"/>
</dbReference>
<dbReference type="InterPro" id="IPR006558">
    <property type="entry name" value="LamG-like"/>
</dbReference>
<dbReference type="Gene3D" id="2.130.10.130">
    <property type="entry name" value="Integrin alpha, N-terminal"/>
    <property type="match status" value="6"/>
</dbReference>
<dbReference type="InterPro" id="IPR011801">
    <property type="entry name" value="Swm_rep_I_cyn"/>
</dbReference>
<dbReference type="SUPFAM" id="SSF51120">
    <property type="entry name" value="beta-Roll"/>
    <property type="match status" value="1"/>
</dbReference>
<dbReference type="SMART" id="SM00191">
    <property type="entry name" value="Int_alpha"/>
    <property type="match status" value="8"/>
</dbReference>
<dbReference type="InterPro" id="IPR028994">
    <property type="entry name" value="Integrin_alpha_N"/>
</dbReference>
<dbReference type="Pfam" id="PF13517">
    <property type="entry name" value="FG-GAP_3"/>
    <property type="match status" value="1"/>
</dbReference>
<dbReference type="Pfam" id="PF07953">
    <property type="entry name" value="Toxin_R_bind_N"/>
    <property type="match status" value="1"/>
</dbReference>
<feature type="domain" description="LamG-like jellyroll fold" evidence="9">
    <location>
        <begin position="1342"/>
        <end position="1462"/>
    </location>
</feature>
<evidence type="ECO:0000256" key="3">
    <source>
        <dbReference type="ARBA" id="ARBA00022801"/>
    </source>
</evidence>
<dbReference type="InterPro" id="IPR012928">
    <property type="entry name" value="Toxin_rcpt-bd_N"/>
</dbReference>
<reference evidence="10 11" key="1">
    <citation type="journal article" date="1995" name="DNA Res.">
        <title>Sequence analysis of the genome of the unicellular cyanobacterium Synechocystis sp. strain PCC6803. I. Sequence features in the 1 Mb region from map positions 64% to 92% of the genome.</title>
        <authorList>
            <person name="Kaneko T."/>
            <person name="Tanaka A."/>
            <person name="Sato S."/>
            <person name="Kotani H."/>
            <person name="Sazuka T."/>
            <person name="Miyajima N."/>
            <person name="Sugiura M."/>
            <person name="Tabata S."/>
        </authorList>
    </citation>
    <scope>NUCLEOTIDE SEQUENCE [LARGE SCALE GENOMIC DNA]</scope>
    <source>
        <strain evidence="11">ATCC 27184 / PCC 6803 / Kazusa</strain>
    </source>
</reference>
<dbReference type="Gene3D" id="2.60.40.2030">
    <property type="match status" value="1"/>
</dbReference>
<dbReference type="SMART" id="SM00560">
    <property type="entry name" value="LamGL"/>
    <property type="match status" value="1"/>
</dbReference>
<dbReference type="GO" id="GO:0016787">
    <property type="term" value="F:hydrolase activity"/>
    <property type="evidence" value="ECO:0007669"/>
    <property type="project" value="UniProtKB-KW"/>
</dbReference>
<evidence type="ECO:0000256" key="2">
    <source>
        <dbReference type="ARBA" id="ARBA00022737"/>
    </source>
</evidence>
<dbReference type="Pfam" id="PF01839">
    <property type="entry name" value="FG-GAP"/>
    <property type="match status" value="5"/>
</dbReference>
<keyword evidence="1" id="KW-0732">Signal</keyword>
<dbReference type="InParanoid" id="P74440"/>
<keyword evidence="11" id="KW-1185">Reference proteome</keyword>
<reference evidence="10 11" key="2">
    <citation type="journal article" date="1996" name="DNA Res.">
        <title>Sequence analysis of the genome of the unicellular cyanobacterium Synechocystis sp. strain PCC6803. II. Sequence determination of the entire genome and assignment of potential protein-coding regions.</title>
        <authorList>
            <person name="Kaneko T."/>
            <person name="Sato S."/>
            <person name="Kotani H."/>
            <person name="Tanaka A."/>
            <person name="Asamizu E."/>
            <person name="Nakamura Y."/>
            <person name="Miyajima N."/>
            <person name="Hirosawa M."/>
            <person name="Sugiura M."/>
            <person name="Sasamoto S."/>
            <person name="Kimura T."/>
            <person name="Hosouchi T."/>
            <person name="Matsuno A."/>
            <person name="Muraki A."/>
            <person name="Nakazaki N."/>
            <person name="Naruo K."/>
            <person name="Okumura S."/>
            <person name="Shimpo S."/>
            <person name="Takeuchi C."/>
            <person name="Wada T."/>
            <person name="Watanabe A."/>
            <person name="Yamada M."/>
            <person name="Yasuda M."/>
            <person name="Tabata S."/>
        </authorList>
    </citation>
    <scope>NUCLEOTIDE SEQUENCE [LARGE SCALE GENOMIC DNA]</scope>
    <source>
        <strain evidence="11">ATCC 27184 / PCC 6803 / Kazusa</strain>
    </source>
</reference>
<gene>
    <name evidence="10" type="ordered locus">slr0408</name>
</gene>
<evidence type="ECO:0000256" key="6">
    <source>
        <dbReference type="ARBA" id="ARBA00023180"/>
    </source>
</evidence>
<dbReference type="SUPFAM" id="SSF69318">
    <property type="entry name" value="Integrin alpha N-terminal domain"/>
    <property type="match status" value="2"/>
</dbReference>
<dbReference type="PANTHER" id="PTHR23221">
    <property type="entry name" value="GLYCOSYLPHOSPHATIDYLINOSITOL PHOSPHOLIPASE D"/>
    <property type="match status" value="1"/>
</dbReference>
<dbReference type="Pfam" id="PF13448">
    <property type="entry name" value="DUF4114"/>
    <property type="match status" value="1"/>
</dbReference>
<dbReference type="PANTHER" id="PTHR23221:SF7">
    <property type="entry name" value="PHOSPHATIDYLINOSITOL-GLYCAN-SPECIFIC PHOSPHOLIPASE D"/>
    <property type="match status" value="1"/>
</dbReference>
<accession>P74440</accession>
<dbReference type="GO" id="GO:0007154">
    <property type="term" value="P:cell communication"/>
    <property type="evidence" value="ECO:0007669"/>
    <property type="project" value="InterPro"/>
</dbReference>
<dbReference type="InterPro" id="IPR013517">
    <property type="entry name" value="FG-GAP"/>
</dbReference>
<evidence type="ECO:0000259" key="8">
    <source>
        <dbReference type="SMART" id="SM00237"/>
    </source>
</evidence>
<evidence type="ECO:0000256" key="7">
    <source>
        <dbReference type="SAM" id="MobiDB-lite"/>
    </source>
</evidence>
<dbReference type="GO" id="GO:0016020">
    <property type="term" value="C:membrane"/>
    <property type="evidence" value="ECO:0007669"/>
    <property type="project" value="InterPro"/>
</dbReference>
<dbReference type="Pfam" id="PF03160">
    <property type="entry name" value="Calx-beta"/>
    <property type="match status" value="1"/>
</dbReference>
<keyword evidence="3" id="KW-0378">Hydrolase</keyword>
<dbReference type="InterPro" id="IPR028059">
    <property type="entry name" value="SWM_rpt"/>
</dbReference>
<keyword evidence="6" id="KW-0325">Glycoprotein</keyword>
<evidence type="ECO:0000256" key="5">
    <source>
        <dbReference type="ARBA" id="ARBA00023157"/>
    </source>
</evidence>
<dbReference type="Pfam" id="PF13753">
    <property type="entry name" value="SWM_repeat"/>
    <property type="match status" value="2"/>
</dbReference>
<evidence type="ECO:0000256" key="1">
    <source>
        <dbReference type="ARBA" id="ARBA00022729"/>
    </source>
</evidence>
<dbReference type="EMBL" id="BA000022">
    <property type="protein sequence ID" value="BAA18541.1"/>
    <property type="molecule type" value="Genomic_DNA"/>
</dbReference>
<name>P74440_SYNY3</name>
<protein>
    <submittedName>
        <fullName evidence="10">Slr0408 protein</fullName>
    </submittedName>
</protein>
<dbReference type="SUPFAM" id="SSF50939">
    <property type="entry name" value="Sialidases"/>
    <property type="match status" value="1"/>
</dbReference>
<keyword evidence="4" id="KW-0106">Calcium</keyword>
<evidence type="ECO:0000313" key="11">
    <source>
        <dbReference type="Proteomes" id="UP000001425"/>
    </source>
</evidence>
<dbReference type="PROSITE" id="PS51470">
    <property type="entry name" value="FG_GAP"/>
    <property type="match status" value="2"/>
</dbReference>
<dbReference type="InterPro" id="IPR025193">
    <property type="entry name" value="DUF4114"/>
</dbReference>
<proteinExistence type="predicted"/>
<dbReference type="InterPro" id="IPR011049">
    <property type="entry name" value="Serralysin-like_metalloprot_C"/>
</dbReference>
<organism evidence="10 11">
    <name type="scientific">Synechocystis sp. (strain ATCC 27184 / PCC 6803 / Kazusa)</name>
    <dbReference type="NCBI Taxonomy" id="1111708"/>
    <lineage>
        <taxon>Bacteria</taxon>
        <taxon>Bacillati</taxon>
        <taxon>Cyanobacteriota</taxon>
        <taxon>Cyanophyceae</taxon>
        <taxon>Synechococcales</taxon>
        <taxon>Merismopediaceae</taxon>
        <taxon>Synechocystis</taxon>
    </lineage>
</organism>
<dbReference type="InterPro" id="IPR013320">
    <property type="entry name" value="ConA-like_dom_sf"/>
</dbReference>
<feature type="region of interest" description="Disordered" evidence="7">
    <location>
        <begin position="305"/>
        <end position="333"/>
    </location>
</feature>
<dbReference type="EnsemblBacteria" id="BAA18541">
    <property type="protein sequence ID" value="BAA18541"/>
    <property type="gene ID" value="BAA18541"/>
</dbReference>
<dbReference type="Proteomes" id="UP000001425">
    <property type="component" value="Chromosome"/>
</dbReference>
<dbReference type="InterPro" id="IPR038081">
    <property type="entry name" value="CalX-like_sf"/>
</dbReference>
<sequence>MTINLADRLSALTTDSAGTTHVVWVENTSLWHAVYDPNSAMWVNAQVIANVGNQSLTSLNLIANDKLIQPPGNNSNAAPAPGLVVVYQQGSGNDSDIFYTAARYNSGGRTEWLSTPQALTSDQVGDLAPRAIAEENGTVLVVGQKVDAEQAKNQAIREDTDLYYQSFTVNQNQFSSNQNSPASGNIIQGNSYNYLGRNRNAPAASYEVLSAGEASFLGNKPTYQGLGLNWNASNEFNINALSLILAKKLGQEPEKVLKSMFGPLILSISLQGSSGNNPEWSLFGGGESTKGRLLLNSLATVGRKQRRNVGNSEDSNRFDKWRSQGRGALSPDSQEGFDLSFTLSSLYSYGNSNGNSDGKFPLYLETGGALASLAGSIPLFGFDDILNRGLNFNFGLFFNAGVALQWQVAPKDPGNYFPLLAPYLDLSGNTDRLFITDGFYNALPTYSEVTAALALLSNLEAAFASIDQNSSVELESLLVGIPVTLGFEGTLEIPFIFKLFGSIGFFADGTFTIKGDTPSSITIGAPFNLTVSLLGLIGARIAGFPTWTQTFAASSSQNNQTGLEANNTASVDGFLLTINLAQFLEPNLSLNPTDFTVTVTNANGQISTIPVFGVVVQTDSQSNNSEVILRLEQEIPYTTVNGQPFSNIIVKYSGNQLGNFTSSPVALQSPDTLIYTYNPTSGTGNDYTQNNQQITIAFNGPLDPDILPTENQLLNWFAVTNSSNQAIAITDVAVNQSRIVLTLASNTAINPGEIYTVQYNPDANSDQQLKAANQKTITAFTVSNGTAPTAWGLINRTFAGVINVQTQPVLSNLTSDFAQDTSPALALTSQGDILLAWSSDTPPITPISVLAEGDYLYLVFADNLKNDSANPPSNSQFTIKTSDGNTTTPTNVSLAQNTITLTLTNSVNASQIVEVSYSLSGTNLTSNLYLADATNTSFWVPDFTNSVQSAGSTSTAPTSLLGSVISNLITIPFNQTLNVNQIPNGGQFQVTVNGNSTSPITVTSVTVADTSITLVLNQIIGQGQLVTITYTPNSNGENNLVSNTGTPQTVASFSTNNFLTTASSTGTVIKTAFSPFGDSGISSITTIPGTTGINSDVVATLYQNPSTKALQNVVAWVNVDTSALSLKTIPGQNYGPNEAALITTAAQQSDIYYAVLGPDNQWGLAAPIFSSQPGQDQKVTLGVGPGGNLLAAWLNTQLDSDGDPNTTIQLATFNGTTWTNPTILGGANAGINPNSFSELSISSINGQPAIFWTESRPPSYSNLVSEQNPLVYLRLGELSGTTVINQGQLSVAGNGTYSTAGYTLGQVGALENTNTNTGDFNPAVLFNGGGITINSPVPVSVQGFSVEFWFKLPTSDGVVGLANLAGVFDLSLNEDSLTFTLNNGSNPQISGTVTTGNWHYVVGTYDPVKQILDLYLDGQLVNTLENIAFANLPQSGTLTLAGSGGSVYLDEFAFYNSILSYVDNGSSPSSSNNNFLNLTGSQLINGIWGVNEVGSHYQARFFEPVTAGPETNYSVWDSSGNSWQSPVSINPVDEVVPTILSAANNPIWDIVSANPAGNNNAQIAPNGNPDTIFQVNLTGQQGSEITGFTVTTSNNQLWTVGTDGTGNAFSESWQLGVILAENADSTTPQLEFISGDKLLNSLNPGATFSHRVMGATETFTIFVDTEGSPLTSPATVNIYLQGQTDPITFTSLSPIPNQGGPVSANSPDYLDNQVLGIATIKEANDASLSLVDSGFVIDTDNPAIAAVMASGFSNGALAYVAVGNRGYTTQGNAVQGSIQILFAGGDVLSQKSTLPLTTTDLSGNGDGVLITGITDAGDINNNVPMALVTGDVDGDGVDDLVIGNANANGGTGSIYVINGHYLNGLKGKNQIIDLSNASNWTSDQGFVIDGVDAEGGAGFSVAIGNFTGNDPQIAFGAPFAKNGNGVAVGKVYLVSPSNPSQLSPIHIGNTFNLTNPQNPAQTVTVGETAGYSLGVSRKISGGPVTFTNNSGDDLFIGSSTYGVQVSNQWVGKSALPSNNQGNYPDTTMIAAGAVHVYSQTSSQPFGKVATYTGPNIPAANGVGANYLAGAAISLGDFTDLDGDGHQDLAISALGVNGSAGAVYALSGSKFTPSSSLQALNEAGNLIINGGIAGGRAGMTIMTPGDVNGDGYQDFLITAPQAGNGTGQSYLLFGPLDLSTEIVPIIELNAIANDSKQVFVLNGSLPNQLAGTAVVSLGNITGTQGPNNRPIDSFLISAPNAQQFYVVFGQPWLAADGSLNLADVASDNGFVIDGNLIGNPPTTFETTSQYIDTTPAILINGSNLYLAYKGFGGNNQIYFTVSTNNGQSWNSEVQLPQSAQTIFPPAIAFFNNVLYLAYVDGNNGLNIITSQDQGQTWNAPLALGGTSSTPPTLFVYQGTLSLLFAANNSTSTVLQFYLNSSNEWIYANEIGSNQTAISAISATVLGDTLYLVYKGGTRNTPSTLDYITSTTNADLSANDWSSIPIPGVSSQGGPSLTNDGTNLYLSYLDSSNQLNFVSSGNGINWSSPQVITNNISQSPPAIAFANNELYLSYPGPQGSQELNVTSFPLPFTGSILGNGSLVRFLGDVNGDGFADVFSGGTNAGAIIFGNSTKDLLTTASGSEDLVISVPNATLRDVISVGDFNGDGIKDLGVLDGNGNFYVVLGNTSLGDLKTLSITSSSSPVVINQVGGVTKSMAIGDYNGDGYDDVLLWGDNGNQVAWGNSTGVLNSFTNIDYPETQTTATGVDLNSDGIPEIAIGSDERKIAGQISTSGSFSLLPTPTTSSVINTLAAANQLENIGDFNGDGIADLAVLASNYYAAAIGEPNNLPNYLSRPGNQGGVFIFYGNSNGLSNTAQPDVILAAPFTNPSGQISTYQLSRIAQAGDVNGDGFDDLLISSPYTVDAENNQGGVFVVFGGDDWNNQPFDLGQLRANQSQGSNPRGFAIDGSPNSQAGIALNGGGDINGDGFADFIIGAPGENNLQYNQQIVFIENGELSDDDKYSYILYLDGNQTIQMGGGDWQANQVWTNQVATNWNNSSRPPEAVIGQSNGDIWYYPGGNQNWQSWGKLPAEINELAVNWNTSGNPQIIAGLGGKGGIEYYNGSTWVNNGPYQGDGWRSAITQMAVQWGEDGSPSQIVVGLADGAVIYYNTQSGWRTINNFGKSVTQLSVQWQEASNPNIVVGLDNSEVQYYQGSNGVWTQFHDDGWVYPVQQLAVQWTSNDAQPLVVVGLGDDNGNNGSVWYYQGSGEQGGWTFLSGLPSGAAIAQMAVQWNFSSSPNPPNNVNDLKIVVGQADSTVSYYNGNGWTATPAINSSLQIPTLNAITVQWSANGQPQITVGLGDPEYDNGQLWYLPNPSQSWQELQGSVNYASPITQIDSSWTESLVPNSQTDNLSYVFFGSDFNDTVNQTGTIGDDVMVGSATGESFLAGQGDDQILTKGGLDVVYAGPGDDWVSVSDTYFRRLNGGTGFDILALQGYNGQNWDLTTLSPGLRLQDFETIDIRDYGANQLTLNSLSVINLSSNNTVIVLMDESGDSLQLSSDFGADGTTYQYGQRFYQYKSNNSAAIVLVNQPTMPSFTAPSQNKPQPVLPNGNGTSNTAALNTNIANTGNANTGNFNDENINTGNANTGNFNNGNTNTGNVGDINIATKLFVSSPTASEALGEVDFTIERTGDLDKYVVVSYLTQDMDGKAGDRYLPVAGQLVFKPGETKKTIKVKVPNDSIYTGDKQFGLLVSLLEEGLQPGNGEQAFFLAADANGSQIRNWNYLPGESANSLTGGVINFSTTVNAGQALVKLDVNGLAEFNDFGSYNPVAGNYESLMLNGMTGAKFTNFDNENNPQGLELQLWDGDRGDADGLTNGLVQTKGYLGRVIPGLISNDNRVFWAPTSADGQVQLRLINSPNQNYAMGWIEVDDTNGSIDGLLPDDPSYEAAALARKQLIFSDQNGASTKALTRSLAQQSFTNVDNLIATESQFFGDFSNANLEPNRYYILYSQQGDETTFSIDTAPIIETDSRGYHQLNFAGITAEIGSKTLVVPGVLGQSVTAEVSISRAGAYDNAIALYKVDSLTGGLDLNGDRQIDLKPGDSGYTEAALGRAQAPLTGVSLTAPDGFFSTTQQTVNLLGNQMYGMVIIPNSTIAEVLSQNPSNDPNFGPVALFSFNGANHNGISQMSRLGSNLFGFEDMVGGGDQDYNDLILQFDFLPA</sequence>
<dbReference type="SUPFAM" id="SSF141072">
    <property type="entry name" value="CalX-like"/>
    <property type="match status" value="1"/>
</dbReference>
<dbReference type="SUPFAM" id="SSF49899">
    <property type="entry name" value="Concanavalin A-like lectins/glucanases"/>
    <property type="match status" value="1"/>
</dbReference>
<dbReference type="eggNOG" id="COG4409">
    <property type="taxonomic scope" value="Bacteria"/>
</dbReference>
<dbReference type="PIR" id="S76412">
    <property type="entry name" value="S76412"/>
</dbReference>
<dbReference type="InterPro" id="IPR003644">
    <property type="entry name" value="Calx_beta"/>
</dbReference>
<dbReference type="PaxDb" id="1148-1653629"/>
<dbReference type="NCBIfam" id="TIGR02059">
    <property type="entry name" value="swm_rep_I"/>
    <property type="match status" value="3"/>
</dbReference>